<keyword evidence="3" id="KW-1185">Reference proteome</keyword>
<accession>A0ABS8UTX2</accession>
<dbReference type="EMBL" id="JACEIK010002519">
    <property type="protein sequence ID" value="MCD9637612.1"/>
    <property type="molecule type" value="Genomic_DNA"/>
</dbReference>
<organism evidence="2 3">
    <name type="scientific">Datura stramonium</name>
    <name type="common">Jimsonweed</name>
    <name type="synonym">Common thornapple</name>
    <dbReference type="NCBI Taxonomy" id="4076"/>
    <lineage>
        <taxon>Eukaryota</taxon>
        <taxon>Viridiplantae</taxon>
        <taxon>Streptophyta</taxon>
        <taxon>Embryophyta</taxon>
        <taxon>Tracheophyta</taxon>
        <taxon>Spermatophyta</taxon>
        <taxon>Magnoliopsida</taxon>
        <taxon>eudicotyledons</taxon>
        <taxon>Gunneridae</taxon>
        <taxon>Pentapetalae</taxon>
        <taxon>asterids</taxon>
        <taxon>lamiids</taxon>
        <taxon>Solanales</taxon>
        <taxon>Solanaceae</taxon>
        <taxon>Solanoideae</taxon>
        <taxon>Datureae</taxon>
        <taxon>Datura</taxon>
    </lineage>
</organism>
<feature type="region of interest" description="Disordered" evidence="1">
    <location>
        <begin position="1"/>
        <end position="67"/>
    </location>
</feature>
<name>A0ABS8UTX2_DATST</name>
<evidence type="ECO:0000313" key="2">
    <source>
        <dbReference type="EMBL" id="MCD9637612.1"/>
    </source>
</evidence>
<feature type="compositionally biased region" description="Low complexity" evidence="1">
    <location>
        <begin position="19"/>
        <end position="36"/>
    </location>
</feature>
<evidence type="ECO:0000313" key="3">
    <source>
        <dbReference type="Proteomes" id="UP000823775"/>
    </source>
</evidence>
<comment type="caution">
    <text evidence="2">The sequence shown here is derived from an EMBL/GenBank/DDBJ whole genome shotgun (WGS) entry which is preliminary data.</text>
</comment>
<dbReference type="Proteomes" id="UP000823775">
    <property type="component" value="Unassembled WGS sequence"/>
</dbReference>
<gene>
    <name evidence="2" type="ORF">HAX54_020990</name>
</gene>
<sequence>MISSLVTREKAKRGDAAMAVTQKSASANAAAQVAKAGGESRDWSSRAVEQRAAGQECVGEQSRRAVL</sequence>
<reference evidence="2 3" key="1">
    <citation type="journal article" date="2021" name="BMC Genomics">
        <title>Datura genome reveals duplications of psychoactive alkaloid biosynthetic genes and high mutation rate following tissue culture.</title>
        <authorList>
            <person name="Rajewski A."/>
            <person name="Carter-House D."/>
            <person name="Stajich J."/>
            <person name="Litt A."/>
        </authorList>
    </citation>
    <scope>NUCLEOTIDE SEQUENCE [LARGE SCALE GENOMIC DNA]</scope>
    <source>
        <strain evidence="2">AR-01</strain>
    </source>
</reference>
<proteinExistence type="predicted"/>
<evidence type="ECO:0000256" key="1">
    <source>
        <dbReference type="SAM" id="MobiDB-lite"/>
    </source>
</evidence>
<protein>
    <submittedName>
        <fullName evidence="2">Uncharacterized protein</fullName>
    </submittedName>
</protein>